<organism evidence="2 4">
    <name type="scientific">Zhongshania aliphaticivorans</name>
    <dbReference type="NCBI Taxonomy" id="1470434"/>
    <lineage>
        <taxon>Bacteria</taxon>
        <taxon>Pseudomonadati</taxon>
        <taxon>Pseudomonadota</taxon>
        <taxon>Gammaproteobacteria</taxon>
        <taxon>Cellvibrionales</taxon>
        <taxon>Spongiibacteraceae</taxon>
        <taxon>Zhongshania</taxon>
    </lineage>
</organism>
<dbReference type="EMBL" id="CACSIM010000002">
    <property type="protein sequence ID" value="CAA0096260.1"/>
    <property type="molecule type" value="Genomic_DNA"/>
</dbReference>
<accession>A0A5S9NZM4</accession>
<keyword evidence="3" id="KW-1185">Reference proteome</keyword>
<reference evidence="3 4" key="1">
    <citation type="submission" date="2019-11" db="EMBL/GenBank/DDBJ databases">
        <authorList>
            <person name="Holert J."/>
        </authorList>
    </citation>
    <scope>NUCLEOTIDE SEQUENCE [LARGE SCALE GENOMIC DNA]</scope>
    <source>
        <strain evidence="2">BC3_2A</strain>
        <strain evidence="1">SB11_1A</strain>
    </source>
</reference>
<dbReference type="Proteomes" id="UP000439591">
    <property type="component" value="Unassembled WGS sequence"/>
</dbReference>
<evidence type="ECO:0000313" key="2">
    <source>
        <dbReference type="EMBL" id="CAA0096260.1"/>
    </source>
</evidence>
<dbReference type="OrthoDB" id="5739557at2"/>
<gene>
    <name evidence="1" type="ORF">IHBHHGIJ_01787</name>
    <name evidence="2" type="ORF">KFEGEMFD_01389</name>
</gene>
<protein>
    <submittedName>
        <fullName evidence="2">Uncharacterized protein</fullName>
    </submittedName>
</protein>
<evidence type="ECO:0000313" key="4">
    <source>
        <dbReference type="Proteomes" id="UP000439591"/>
    </source>
</evidence>
<dbReference type="Proteomes" id="UP000435877">
    <property type="component" value="Unassembled WGS sequence"/>
</dbReference>
<sequence length="105" mass="11700">MLIASYLLGFDDVDTVRHLAVDSVLPEQLQHVEIRLFSRVDGTLDIVDLFLLFPNADSRNKIVCLPSIPLIALNHIMAGKALEVIDFAHGRKLSLVYSANQQRCA</sequence>
<evidence type="ECO:0000313" key="1">
    <source>
        <dbReference type="EMBL" id="CAA0089462.1"/>
    </source>
</evidence>
<dbReference type="RefSeq" id="WP_159268410.1">
    <property type="nucleotide sequence ID" value="NZ_CACSIK010000001.1"/>
</dbReference>
<dbReference type="EMBL" id="CACSIK010000001">
    <property type="protein sequence ID" value="CAA0089462.1"/>
    <property type="molecule type" value="Genomic_DNA"/>
</dbReference>
<proteinExistence type="predicted"/>
<name>A0A5S9NZM4_9GAMM</name>
<dbReference type="AlphaFoldDB" id="A0A5S9NZM4"/>
<evidence type="ECO:0000313" key="3">
    <source>
        <dbReference type="Proteomes" id="UP000435877"/>
    </source>
</evidence>